<keyword evidence="6" id="KW-0324">Glycolysis</keyword>
<dbReference type="GO" id="GO:0004332">
    <property type="term" value="F:fructose-bisphosphate aldolase activity"/>
    <property type="evidence" value="ECO:0007669"/>
    <property type="project" value="UniProtKB-EC"/>
</dbReference>
<dbReference type="CDD" id="cd00948">
    <property type="entry name" value="FBP_aldolase_I_a"/>
    <property type="match status" value="1"/>
</dbReference>
<dbReference type="PANTHER" id="PTHR11627">
    <property type="entry name" value="FRUCTOSE-BISPHOSPHATE ALDOLASE"/>
    <property type="match status" value="1"/>
</dbReference>
<comment type="caution">
    <text evidence="8">The sequence shown here is derived from an EMBL/GenBank/DDBJ whole genome shotgun (WGS) entry which is preliminary data.</text>
</comment>
<organism evidence="8 9">
    <name type="scientific">Oopsacas minuta</name>
    <dbReference type="NCBI Taxonomy" id="111878"/>
    <lineage>
        <taxon>Eukaryota</taxon>
        <taxon>Metazoa</taxon>
        <taxon>Porifera</taxon>
        <taxon>Hexactinellida</taxon>
        <taxon>Hexasterophora</taxon>
        <taxon>Lyssacinosida</taxon>
        <taxon>Leucopsacidae</taxon>
        <taxon>Oopsacas</taxon>
    </lineage>
</organism>
<evidence type="ECO:0000313" key="8">
    <source>
        <dbReference type="EMBL" id="KAI6660301.1"/>
    </source>
</evidence>
<gene>
    <name evidence="8" type="ORF">LOD99_13889</name>
</gene>
<evidence type="ECO:0000256" key="6">
    <source>
        <dbReference type="ARBA" id="ARBA00023152"/>
    </source>
</evidence>
<sequence>MAKYLELSAGLQKQLTETANAIVRDGHGLLAADESSGTIEKRFSKVGIENTEENRRAYRELLFTAPQEVTDSISAVILFHETVYQKTKEGVLFVDILKKRNIIPGIKTDKGVVKLSCTNSETTTQGLDDLDNRCAQYYKDGCRFSKWRNTLYIGPLTPSSIAIQDNANVLARYASICQANGIVPIVEPEVMTDGDHDLETCEQVTTDVLVALYKALRDHHVYLEGSLLKVNMILPGADCKKKYSPQDVAEATVRCLSRSVPAAVPGIVFLSGGQSELDSTNHLDLINKAPGRKPWKLSFSYGRALQASAIAAWNGKAENVSQAQEVFSIRAKMNGLASTGKYNKEEDQMVGAGESLHVAKHAY</sequence>
<evidence type="ECO:0000313" key="9">
    <source>
        <dbReference type="Proteomes" id="UP001165289"/>
    </source>
</evidence>
<keyword evidence="9" id="KW-1185">Reference proteome</keyword>
<evidence type="ECO:0000256" key="1">
    <source>
        <dbReference type="ARBA" id="ARBA00000441"/>
    </source>
</evidence>
<dbReference type="FunFam" id="3.20.20.70:FF:000140">
    <property type="entry name" value="Fructose-bisphosphate aldolase"/>
    <property type="match status" value="1"/>
</dbReference>
<dbReference type="Gene3D" id="3.20.20.70">
    <property type="entry name" value="Aldolase class I"/>
    <property type="match status" value="1"/>
</dbReference>
<dbReference type="InterPro" id="IPR013785">
    <property type="entry name" value="Aldolase_TIM"/>
</dbReference>
<accession>A0AAV7KGU2</accession>
<comment type="catalytic activity">
    <reaction evidence="1">
        <text>beta-D-fructose 1,6-bisphosphate = D-glyceraldehyde 3-phosphate + dihydroxyacetone phosphate</text>
        <dbReference type="Rhea" id="RHEA:14729"/>
        <dbReference type="ChEBI" id="CHEBI:32966"/>
        <dbReference type="ChEBI" id="CHEBI:57642"/>
        <dbReference type="ChEBI" id="CHEBI:59776"/>
        <dbReference type="EC" id="4.1.2.13"/>
    </reaction>
</comment>
<dbReference type="Pfam" id="PF00274">
    <property type="entry name" value="Glycolytic"/>
    <property type="match status" value="1"/>
</dbReference>
<dbReference type="SUPFAM" id="SSF51569">
    <property type="entry name" value="Aldolase"/>
    <property type="match status" value="1"/>
</dbReference>
<proteinExistence type="inferred from homology"/>
<dbReference type="EMBL" id="JAKMXF010000033">
    <property type="protein sequence ID" value="KAI6660301.1"/>
    <property type="molecule type" value="Genomic_DNA"/>
</dbReference>
<evidence type="ECO:0000256" key="5">
    <source>
        <dbReference type="ARBA" id="ARBA00013779"/>
    </source>
</evidence>
<protein>
    <recommendedName>
        <fullName evidence="5">Fructose-bisphosphate aldolase</fullName>
        <ecNumber evidence="4">4.1.2.13</ecNumber>
    </recommendedName>
</protein>
<evidence type="ECO:0000256" key="3">
    <source>
        <dbReference type="ARBA" id="ARBA00010387"/>
    </source>
</evidence>
<dbReference type="NCBIfam" id="NF033379">
    <property type="entry name" value="FrucBisAld_I"/>
    <property type="match status" value="1"/>
</dbReference>
<dbReference type="Proteomes" id="UP001165289">
    <property type="component" value="Unassembled WGS sequence"/>
</dbReference>
<dbReference type="EC" id="4.1.2.13" evidence="4"/>
<name>A0AAV7KGU2_9METZ</name>
<comment type="similarity">
    <text evidence="3">Belongs to the class I fructose-bisphosphate aldolase family.</text>
</comment>
<evidence type="ECO:0000256" key="4">
    <source>
        <dbReference type="ARBA" id="ARBA00013068"/>
    </source>
</evidence>
<dbReference type="AlphaFoldDB" id="A0AAV7KGU2"/>
<comment type="pathway">
    <text evidence="2">Carbohydrate degradation; glycolysis; D-glyceraldehyde 3-phosphate and glycerone phosphate from D-glucose: step 4/4.</text>
</comment>
<keyword evidence="7" id="KW-0456">Lyase</keyword>
<evidence type="ECO:0000256" key="2">
    <source>
        <dbReference type="ARBA" id="ARBA00004714"/>
    </source>
</evidence>
<dbReference type="GO" id="GO:0006096">
    <property type="term" value="P:glycolytic process"/>
    <property type="evidence" value="ECO:0007669"/>
    <property type="project" value="UniProtKB-KW"/>
</dbReference>
<evidence type="ECO:0000256" key="7">
    <source>
        <dbReference type="ARBA" id="ARBA00023239"/>
    </source>
</evidence>
<reference evidence="8 9" key="1">
    <citation type="journal article" date="2023" name="BMC Biol.">
        <title>The compact genome of the sponge Oopsacas minuta (Hexactinellida) is lacking key metazoan core genes.</title>
        <authorList>
            <person name="Santini S."/>
            <person name="Schenkelaars Q."/>
            <person name="Jourda C."/>
            <person name="Duchesne M."/>
            <person name="Belahbib H."/>
            <person name="Rocher C."/>
            <person name="Selva M."/>
            <person name="Riesgo A."/>
            <person name="Vervoort M."/>
            <person name="Leys S.P."/>
            <person name="Kodjabachian L."/>
            <person name="Le Bivic A."/>
            <person name="Borchiellini C."/>
            <person name="Claverie J.M."/>
            <person name="Renard E."/>
        </authorList>
    </citation>
    <scope>NUCLEOTIDE SEQUENCE [LARGE SCALE GENOMIC DNA]</scope>
    <source>
        <strain evidence="8">SPO-2</strain>
    </source>
</reference>
<dbReference type="InterPro" id="IPR000741">
    <property type="entry name" value="FBA_I"/>
</dbReference>